<evidence type="ECO:0000256" key="2">
    <source>
        <dbReference type="SAM" id="Phobius"/>
    </source>
</evidence>
<gene>
    <name evidence="4" type="ORF">HNQ39_004522</name>
</gene>
<sequence>MSVELISTKTQSSRYGAYEALKRGMDISFSFVALLLLFPLFVTISAIIFATDRGPIIYRQKRVGRGGRLFTFYKFRSMVTNADELKAKLAHQNEASGPIFKMKNDPRITPIGRILRKTSLDELPQLWSVLRGDMSLVGPRPHLQAEIDAYEGYPLERLSVIPGLICYREICGRSSLTFERWLELDLEYIQTRSLKTDLTILLKSVPAVLLGKGAY</sequence>
<dbReference type="InterPro" id="IPR003362">
    <property type="entry name" value="Bact_transf"/>
</dbReference>
<proteinExistence type="inferred from homology"/>
<feature type="domain" description="Bacterial sugar transferase" evidence="3">
    <location>
        <begin position="22"/>
        <end position="209"/>
    </location>
</feature>
<comment type="caution">
    <text evidence="4">The sequence shown here is derived from an EMBL/GenBank/DDBJ whole genome shotgun (WGS) entry which is preliminary data.</text>
</comment>
<dbReference type="AlphaFoldDB" id="A0A7W9SU42"/>
<dbReference type="GO" id="GO:0016780">
    <property type="term" value="F:phosphotransferase activity, for other substituted phosphate groups"/>
    <property type="evidence" value="ECO:0007669"/>
    <property type="project" value="TreeGrafter"/>
</dbReference>
<dbReference type="Pfam" id="PF02397">
    <property type="entry name" value="Bac_transf"/>
    <property type="match status" value="1"/>
</dbReference>
<dbReference type="PANTHER" id="PTHR30576:SF10">
    <property type="entry name" value="SLL5057 PROTEIN"/>
    <property type="match status" value="1"/>
</dbReference>
<keyword evidence="2" id="KW-0812">Transmembrane</keyword>
<dbReference type="RefSeq" id="WP_184202229.1">
    <property type="nucleotide sequence ID" value="NZ_JACHGW010000004.1"/>
</dbReference>
<keyword evidence="2" id="KW-1133">Transmembrane helix</keyword>
<feature type="transmembrane region" description="Helical" evidence="2">
    <location>
        <begin position="27"/>
        <end position="51"/>
    </location>
</feature>
<keyword evidence="5" id="KW-1185">Reference proteome</keyword>
<protein>
    <submittedName>
        <fullName evidence="4">Lipopolysaccharide/colanic/teichoic acid biosynthesis glycosyltransferase</fullName>
    </submittedName>
</protein>
<dbReference type="PANTHER" id="PTHR30576">
    <property type="entry name" value="COLANIC BIOSYNTHESIS UDP-GLUCOSE LIPID CARRIER TRANSFERASE"/>
    <property type="match status" value="1"/>
</dbReference>
<name>A0A7W9SU42_ARMRO</name>
<keyword evidence="2" id="KW-0472">Membrane</keyword>
<reference evidence="4 5" key="1">
    <citation type="submission" date="2020-08" db="EMBL/GenBank/DDBJ databases">
        <title>Genomic Encyclopedia of Type Strains, Phase IV (KMG-IV): sequencing the most valuable type-strain genomes for metagenomic binning, comparative biology and taxonomic classification.</title>
        <authorList>
            <person name="Goeker M."/>
        </authorList>
    </citation>
    <scope>NUCLEOTIDE SEQUENCE [LARGE SCALE GENOMIC DNA]</scope>
    <source>
        <strain evidence="4 5">DSM 23562</strain>
    </source>
</reference>
<evidence type="ECO:0000313" key="5">
    <source>
        <dbReference type="Proteomes" id="UP000520814"/>
    </source>
</evidence>
<comment type="similarity">
    <text evidence="1">Belongs to the bacterial sugar transferase family.</text>
</comment>
<evidence type="ECO:0000256" key="1">
    <source>
        <dbReference type="ARBA" id="ARBA00006464"/>
    </source>
</evidence>
<evidence type="ECO:0000259" key="3">
    <source>
        <dbReference type="Pfam" id="PF02397"/>
    </source>
</evidence>
<accession>A0A7W9SU42</accession>
<dbReference type="Proteomes" id="UP000520814">
    <property type="component" value="Unassembled WGS sequence"/>
</dbReference>
<dbReference type="EMBL" id="JACHGW010000004">
    <property type="protein sequence ID" value="MBB6052701.1"/>
    <property type="molecule type" value="Genomic_DNA"/>
</dbReference>
<evidence type="ECO:0000313" key="4">
    <source>
        <dbReference type="EMBL" id="MBB6052701.1"/>
    </source>
</evidence>
<organism evidence="4 5">
    <name type="scientific">Armatimonas rosea</name>
    <dbReference type="NCBI Taxonomy" id="685828"/>
    <lineage>
        <taxon>Bacteria</taxon>
        <taxon>Bacillati</taxon>
        <taxon>Armatimonadota</taxon>
        <taxon>Armatimonadia</taxon>
        <taxon>Armatimonadales</taxon>
        <taxon>Armatimonadaceae</taxon>
        <taxon>Armatimonas</taxon>
    </lineage>
</organism>
<keyword evidence="4" id="KW-0808">Transferase</keyword>